<feature type="transmembrane region" description="Helical" evidence="1">
    <location>
        <begin position="12"/>
        <end position="29"/>
    </location>
</feature>
<keyword evidence="1" id="KW-0812">Transmembrane</keyword>
<reference evidence="2" key="2">
    <citation type="submission" date="2025-08" db="UniProtKB">
        <authorList>
            <consortium name="Ensembl"/>
        </authorList>
    </citation>
    <scope>IDENTIFICATION</scope>
</reference>
<dbReference type="Proteomes" id="UP000314982">
    <property type="component" value="Unassembled WGS sequence"/>
</dbReference>
<accession>A0A4W5JJ26</accession>
<organism evidence="2 3">
    <name type="scientific">Hucho hucho</name>
    <name type="common">huchen</name>
    <dbReference type="NCBI Taxonomy" id="62062"/>
    <lineage>
        <taxon>Eukaryota</taxon>
        <taxon>Metazoa</taxon>
        <taxon>Chordata</taxon>
        <taxon>Craniata</taxon>
        <taxon>Vertebrata</taxon>
        <taxon>Euteleostomi</taxon>
        <taxon>Actinopterygii</taxon>
        <taxon>Neopterygii</taxon>
        <taxon>Teleostei</taxon>
        <taxon>Protacanthopterygii</taxon>
        <taxon>Salmoniformes</taxon>
        <taxon>Salmonidae</taxon>
        <taxon>Salmoninae</taxon>
        <taxon>Hucho</taxon>
    </lineage>
</organism>
<keyword evidence="1" id="KW-0472">Membrane</keyword>
<sequence>EHARMEPGKIICVFYIRIWILLAVMALATQNVTGKTLKYQVYEEQKVGTVIARLKEDVADVFVKLPSSVSLRFRAMQRGSTNDSRYN</sequence>
<dbReference type="STRING" id="62062.ENSHHUP00000003517"/>
<evidence type="ECO:0008006" key="4">
    <source>
        <dbReference type="Google" id="ProtNLM"/>
    </source>
</evidence>
<dbReference type="AlphaFoldDB" id="A0A4W5JJ26"/>
<dbReference type="Ensembl" id="ENSHHUT00000003640.1">
    <property type="protein sequence ID" value="ENSHHUP00000003517.1"/>
    <property type="gene ID" value="ENSHHUG00000002225.1"/>
</dbReference>
<name>A0A4W5JJ26_9TELE</name>
<evidence type="ECO:0000313" key="3">
    <source>
        <dbReference type="Proteomes" id="UP000314982"/>
    </source>
</evidence>
<reference evidence="2" key="3">
    <citation type="submission" date="2025-09" db="UniProtKB">
        <authorList>
            <consortium name="Ensembl"/>
        </authorList>
    </citation>
    <scope>IDENTIFICATION</scope>
</reference>
<evidence type="ECO:0000256" key="1">
    <source>
        <dbReference type="SAM" id="Phobius"/>
    </source>
</evidence>
<keyword evidence="3" id="KW-1185">Reference proteome</keyword>
<keyword evidence="1" id="KW-1133">Transmembrane helix</keyword>
<proteinExistence type="predicted"/>
<evidence type="ECO:0000313" key="2">
    <source>
        <dbReference type="Ensembl" id="ENSHHUP00000003517.1"/>
    </source>
</evidence>
<reference evidence="3" key="1">
    <citation type="submission" date="2018-06" db="EMBL/GenBank/DDBJ databases">
        <title>Genome assembly of Danube salmon.</title>
        <authorList>
            <person name="Macqueen D.J."/>
            <person name="Gundappa M.K."/>
        </authorList>
    </citation>
    <scope>NUCLEOTIDE SEQUENCE [LARGE SCALE GENOMIC DNA]</scope>
</reference>
<protein>
    <recommendedName>
        <fullName evidence="4">Cadherin N-terminal domain-containing protein</fullName>
    </recommendedName>
</protein>
<dbReference type="GeneTree" id="ENSGT00970000196926"/>